<dbReference type="NCBIfam" id="TIGR01665">
    <property type="entry name" value="put_anti_recept"/>
    <property type="match status" value="1"/>
</dbReference>
<feature type="compositionally biased region" description="Polar residues" evidence="1">
    <location>
        <begin position="654"/>
        <end position="689"/>
    </location>
</feature>
<evidence type="ECO:0000259" key="2">
    <source>
        <dbReference type="PROSITE" id="PS51688"/>
    </source>
</evidence>
<dbReference type="PROSITE" id="PS51688">
    <property type="entry name" value="ICA"/>
    <property type="match status" value="1"/>
</dbReference>
<gene>
    <name evidence="3" type="ORF">MUN89_15665</name>
</gene>
<dbReference type="Proteomes" id="UP000831787">
    <property type="component" value="Chromosome"/>
</dbReference>
<dbReference type="EMBL" id="CP095073">
    <property type="protein sequence ID" value="UOQ43348.1"/>
    <property type="molecule type" value="Genomic_DNA"/>
</dbReference>
<accession>A0ABY4EH10</accession>
<feature type="compositionally biased region" description="Polar residues" evidence="1">
    <location>
        <begin position="574"/>
        <end position="584"/>
    </location>
</feature>
<feature type="region of interest" description="Disordered" evidence="1">
    <location>
        <begin position="556"/>
        <end position="691"/>
    </location>
</feature>
<dbReference type="InterPro" id="IPR010572">
    <property type="entry name" value="Tail_dom"/>
</dbReference>
<sequence length="1082" mass="119231">MTIPIHILDSQNDEIVHVLNNKKGKEQKFWDAIHEYGMDTDKLNFMAKYDEGEYLTSRYRCLIPSEEGPWYHEFLIDENRKFRGNKSVKTTASYLDIRKGNIIKPQTLSEYNPSQGVDFALSGSEWKRGRIESKEVDDIVIDDFTNPYDLLLTIARIFDLEIRFRVVVNDHRVIGRYVDLVKRIGEWRGKEIELGKDLIGVRQIEKGAEIVTALLVIGPEPSDGGDPITVEVKDEEARQRWSRTGDHLWDIHRPETDKEELTESRLRTIGRTELNKRINAAVQYEVDHVSVEDSLRYVFEEVLRGDTIRVKDTSYRPALYLEARVLTIKRDLNKPKKKHSKLGDYMKYSREDFQGVLKSIQKKLLGKIGQEQLYNYAEKKRMESPTEPEDTDVIWIDTSVEPNVIKTFNGSRWVRATPIHAGEVEAEKETHKGSSAPSDKTKLWIDTSQEPNILKRFDFSLDRWVKATPTGADEIRYADLSTLESLKPAAIGADVTGDNTSKDTSNVAGTGASIVRDNAHAGKQADTDLSNNSNFDREQGVISYISGKMLDDLEPASKGADVTGENTSKDTSKVGGTNASTVRDNASAGKKADDDLNSNSNIDRENHVVKYLSGKSVDDLEPASKGADVTGENTASDVQTGSGKAVRQHGADVTGSNTANDTNYVGGTSAGTIKNQASRGSSAKSTVDSNKSKWDRAGYINSDGTMNTSRLKGEIDVATNTIRASSHFYWVGGTLVAINPSNTNKVVQISSGGIGVSNNGGQSYVTSITGDGVVAESIMAGEIRGVSIVGGKITSETEIDVSTNLNVGSNIYMSEYQPEAAEKSIFFHKDSSGDYVGKITSTYAPSAGVQEMNIYANNVLRLYAPTVGIEGGDIIGFSNGTRIDTAGGTPRMQADSQNYYQVGNGYQNIYISGEQAFHLYVAEDDNYHRVIDAGNRTALKLLAGSSSKTPQVQSRNGYDSAYGVFTADDFVVGSSEKIKENIEPMGSVLQKLLQLEVLKYDYKNSPSKGKIGISYERTKETFPEVVKEAESDGSFLGGINQSNLINSLVKGSQEFYGEYTEEIQSIKDKLNQVADKVGLIFS</sequence>
<name>A0ABY4EH10_9BACI</name>
<organism evidence="3 4">
    <name type="scientific">Halobacillus salinarum</name>
    <dbReference type="NCBI Taxonomy" id="2932257"/>
    <lineage>
        <taxon>Bacteria</taxon>
        <taxon>Bacillati</taxon>
        <taxon>Bacillota</taxon>
        <taxon>Bacilli</taxon>
        <taxon>Bacillales</taxon>
        <taxon>Bacillaceae</taxon>
        <taxon>Halobacillus</taxon>
    </lineage>
</organism>
<evidence type="ECO:0000256" key="1">
    <source>
        <dbReference type="SAM" id="MobiDB-lite"/>
    </source>
</evidence>
<evidence type="ECO:0000313" key="3">
    <source>
        <dbReference type="EMBL" id="UOQ43348.1"/>
    </source>
</evidence>
<feature type="compositionally biased region" description="Polar residues" evidence="1">
    <location>
        <begin position="631"/>
        <end position="642"/>
    </location>
</feature>
<evidence type="ECO:0000313" key="4">
    <source>
        <dbReference type="Proteomes" id="UP000831787"/>
    </source>
</evidence>
<protein>
    <submittedName>
        <fullName evidence="3">Tail fiber domain-containing protein</fullName>
    </submittedName>
</protein>
<reference evidence="3 4" key="1">
    <citation type="submission" date="2022-04" db="EMBL/GenBank/DDBJ databases">
        <title>Halobacillus sp. isolated from saltern.</title>
        <authorList>
            <person name="Won M."/>
            <person name="Lee C.-M."/>
            <person name="Woen H.-Y."/>
            <person name="Kwon S.-W."/>
        </authorList>
    </citation>
    <scope>NUCLEOTIDE SEQUENCE [LARGE SCALE GENOMIC DNA]</scope>
    <source>
        <strain evidence="3 4">SSBR10-3</strain>
    </source>
</reference>
<dbReference type="Pfam" id="PF13884">
    <property type="entry name" value="Peptidase_S74"/>
    <property type="match status" value="1"/>
</dbReference>
<feature type="domain" description="Peptidase S74" evidence="2">
    <location>
        <begin position="974"/>
        <end position="1070"/>
    </location>
</feature>
<proteinExistence type="predicted"/>
<keyword evidence="4" id="KW-1185">Reference proteome</keyword>
<dbReference type="Pfam" id="PF06605">
    <property type="entry name" value="Prophage_tail"/>
    <property type="match status" value="1"/>
</dbReference>
<dbReference type="InterPro" id="IPR030392">
    <property type="entry name" value="S74_ICA"/>
</dbReference>
<dbReference type="RefSeq" id="WP_244708707.1">
    <property type="nucleotide sequence ID" value="NZ_CP095073.1"/>
</dbReference>
<dbReference type="InterPro" id="IPR007119">
    <property type="entry name" value="Phage_tail_spike_N"/>
</dbReference>